<dbReference type="AlphaFoldDB" id="A0A814NZG0"/>
<dbReference type="InterPro" id="IPR000073">
    <property type="entry name" value="AB_hydrolase_1"/>
</dbReference>
<dbReference type="Gene3D" id="3.40.50.1820">
    <property type="entry name" value="alpha/beta hydrolase"/>
    <property type="match status" value="1"/>
</dbReference>
<dbReference type="GO" id="GO:0009001">
    <property type="term" value="F:serine O-acetyltransferase activity"/>
    <property type="evidence" value="ECO:0007669"/>
    <property type="project" value="TreeGrafter"/>
</dbReference>
<feature type="domain" description="AB hydrolase-1" evidence="3">
    <location>
        <begin position="4"/>
        <end position="210"/>
    </location>
</feature>
<dbReference type="EMBL" id="CAJNOO010001121">
    <property type="protein sequence ID" value="CAF1100242.1"/>
    <property type="molecule type" value="Genomic_DNA"/>
</dbReference>
<reference evidence="4" key="1">
    <citation type="submission" date="2021-02" db="EMBL/GenBank/DDBJ databases">
        <authorList>
            <person name="Nowell W R."/>
        </authorList>
    </citation>
    <scope>NUCLEOTIDE SEQUENCE</scope>
</reference>
<gene>
    <name evidence="4" type="ORF">RFH988_LOCUS19277</name>
</gene>
<evidence type="ECO:0000313" key="4">
    <source>
        <dbReference type="EMBL" id="CAF1100242.1"/>
    </source>
</evidence>
<proteinExistence type="inferred from homology"/>
<dbReference type="PIRSF" id="PIRSF000443">
    <property type="entry name" value="Homoser_Ac_trans"/>
    <property type="match status" value="1"/>
</dbReference>
<dbReference type="OrthoDB" id="444135at2759"/>
<protein>
    <recommendedName>
        <fullName evidence="3">AB hydrolase-1 domain-containing protein</fullName>
    </recommendedName>
</protein>
<feature type="active site" evidence="2">
    <location>
        <position position="226"/>
    </location>
</feature>
<evidence type="ECO:0000256" key="2">
    <source>
        <dbReference type="PIRSR" id="PIRSR000443-1"/>
    </source>
</evidence>
<dbReference type="InterPro" id="IPR029058">
    <property type="entry name" value="AB_hydrolase_fold"/>
</dbReference>
<evidence type="ECO:0000259" key="3">
    <source>
        <dbReference type="Pfam" id="PF00561"/>
    </source>
</evidence>
<comment type="caution">
    <text evidence="4">The sequence shown here is derived from an EMBL/GenBank/DDBJ whole genome shotgun (WGS) entry which is preliminary data.</text>
</comment>
<sequence>MLSVEDFVRAQFQLINHFGINKLHASIGSSLGGMCSILSALLYPENVGRVATISSCMAPYPTAIALRYLQRKMIMTDPNWEHGHYYDKDVYPLDGMRIAREIGTLTYRSGPEWLERFGLRRFNDAIQLTPTFEIENYLQYQGLTFAKKYDPNSLLYISKAMDLFNLTEGYDNQTDAFSKIQCPVLVLGAQTDILFPIWQQKQLAEELIKSGNSNVTFFELNSIFGHDTFLLDVNGVSTALKGFLEISALSIEEKTQT</sequence>
<dbReference type="GO" id="GO:0009092">
    <property type="term" value="P:homoserine metabolic process"/>
    <property type="evidence" value="ECO:0007669"/>
    <property type="project" value="TreeGrafter"/>
</dbReference>
<dbReference type="PANTHER" id="PTHR32268:SF16">
    <property type="entry name" value="SERINE O-SUCCINYLTRANSFERASE"/>
    <property type="match status" value="1"/>
</dbReference>
<dbReference type="GO" id="GO:0006535">
    <property type="term" value="P:cysteine biosynthetic process from serine"/>
    <property type="evidence" value="ECO:0007669"/>
    <property type="project" value="TreeGrafter"/>
</dbReference>
<accession>A0A814NZG0</accession>
<evidence type="ECO:0000256" key="1">
    <source>
        <dbReference type="ARBA" id="ARBA00006886"/>
    </source>
</evidence>
<dbReference type="PANTHER" id="PTHR32268">
    <property type="entry name" value="HOMOSERINE O-ACETYLTRANSFERASE"/>
    <property type="match status" value="1"/>
</dbReference>
<dbReference type="GO" id="GO:0005739">
    <property type="term" value="C:mitochondrion"/>
    <property type="evidence" value="ECO:0007669"/>
    <property type="project" value="TreeGrafter"/>
</dbReference>
<dbReference type="Proteomes" id="UP000663882">
    <property type="component" value="Unassembled WGS sequence"/>
</dbReference>
<dbReference type="Pfam" id="PF00561">
    <property type="entry name" value="Abhydrolase_1"/>
    <property type="match status" value="1"/>
</dbReference>
<comment type="similarity">
    <text evidence="1">Belongs to the AB hydrolase superfamily. MetX family.</text>
</comment>
<evidence type="ECO:0000313" key="5">
    <source>
        <dbReference type="Proteomes" id="UP000663882"/>
    </source>
</evidence>
<feature type="active site" description="Nucleophile" evidence="2">
    <location>
        <position position="30"/>
    </location>
</feature>
<dbReference type="InterPro" id="IPR008220">
    <property type="entry name" value="HAT_MetX-like"/>
</dbReference>
<dbReference type="GO" id="GO:0004414">
    <property type="term" value="F:homoserine O-acetyltransferase activity"/>
    <property type="evidence" value="ECO:0007669"/>
    <property type="project" value="TreeGrafter"/>
</dbReference>
<dbReference type="GO" id="GO:0009086">
    <property type="term" value="P:methionine biosynthetic process"/>
    <property type="evidence" value="ECO:0007669"/>
    <property type="project" value="TreeGrafter"/>
</dbReference>
<feature type="active site" evidence="2">
    <location>
        <position position="192"/>
    </location>
</feature>
<organism evidence="4 5">
    <name type="scientific">Rotaria sordida</name>
    <dbReference type="NCBI Taxonomy" id="392033"/>
    <lineage>
        <taxon>Eukaryota</taxon>
        <taxon>Metazoa</taxon>
        <taxon>Spiralia</taxon>
        <taxon>Gnathifera</taxon>
        <taxon>Rotifera</taxon>
        <taxon>Eurotatoria</taxon>
        <taxon>Bdelloidea</taxon>
        <taxon>Philodinida</taxon>
        <taxon>Philodinidae</taxon>
        <taxon>Rotaria</taxon>
    </lineage>
</organism>
<dbReference type="SUPFAM" id="SSF53474">
    <property type="entry name" value="alpha/beta-Hydrolases"/>
    <property type="match status" value="1"/>
</dbReference>
<name>A0A814NZG0_9BILA</name>